<evidence type="ECO:0000313" key="3">
    <source>
        <dbReference type="Proteomes" id="UP000326532"/>
    </source>
</evidence>
<evidence type="ECO:0000256" key="1">
    <source>
        <dbReference type="SAM" id="MobiDB-lite"/>
    </source>
</evidence>
<gene>
    <name evidence="2" type="ORF">BDV34DRAFT_190197</name>
</gene>
<dbReference type="Proteomes" id="UP000326532">
    <property type="component" value="Unassembled WGS sequence"/>
</dbReference>
<protein>
    <submittedName>
        <fullName evidence="2">Uncharacterized protein</fullName>
    </submittedName>
</protein>
<feature type="region of interest" description="Disordered" evidence="1">
    <location>
        <begin position="1"/>
        <end position="35"/>
    </location>
</feature>
<sequence>MYTLEPTPNQHGKPHHKPTHSLTSHLNEEPTTELSQARCLVGIHVPAISSQPHTHSRHQ</sequence>
<dbReference type="AlphaFoldDB" id="A0A5N6DW74"/>
<dbReference type="EMBL" id="ML734951">
    <property type="protein sequence ID" value="KAB8208380.1"/>
    <property type="molecule type" value="Genomic_DNA"/>
</dbReference>
<name>A0A5N6DW74_ASPPA</name>
<dbReference type="VEuPathDB" id="FungiDB:BDV34DRAFT_190197"/>
<organism evidence="2 3">
    <name type="scientific">Aspergillus parasiticus</name>
    <dbReference type="NCBI Taxonomy" id="5067"/>
    <lineage>
        <taxon>Eukaryota</taxon>
        <taxon>Fungi</taxon>
        <taxon>Dikarya</taxon>
        <taxon>Ascomycota</taxon>
        <taxon>Pezizomycotina</taxon>
        <taxon>Eurotiomycetes</taxon>
        <taxon>Eurotiomycetidae</taxon>
        <taxon>Eurotiales</taxon>
        <taxon>Aspergillaceae</taxon>
        <taxon>Aspergillus</taxon>
        <taxon>Aspergillus subgen. Circumdati</taxon>
    </lineage>
</organism>
<accession>A0A5N6DW74</accession>
<evidence type="ECO:0000313" key="2">
    <source>
        <dbReference type="EMBL" id="KAB8208380.1"/>
    </source>
</evidence>
<keyword evidence="3" id="KW-1185">Reference proteome</keyword>
<proteinExistence type="predicted"/>
<reference evidence="2 3" key="1">
    <citation type="submission" date="2019-04" db="EMBL/GenBank/DDBJ databases">
        <title>Fungal friends and foes A comparative genomics study of 23 Aspergillus species from section Flavi.</title>
        <authorList>
            <consortium name="DOE Joint Genome Institute"/>
            <person name="Kjaerbolling I."/>
            <person name="Vesth T.C."/>
            <person name="Frisvad J.C."/>
            <person name="Nybo J.L."/>
            <person name="Theobald S."/>
            <person name="Kildgaard S."/>
            <person name="Petersen T.I."/>
            <person name="Kuo A."/>
            <person name="Sato A."/>
            <person name="Lyhne E.K."/>
            <person name="Kogle M.E."/>
            <person name="Wiebenga A."/>
            <person name="Kun R.S."/>
            <person name="Lubbers R.J."/>
            <person name="Makela M.R."/>
            <person name="Barry K."/>
            <person name="Chovatia M."/>
            <person name="Clum A."/>
            <person name="Daum C."/>
            <person name="Haridas S."/>
            <person name="He G."/>
            <person name="LaButti K."/>
            <person name="Lipzen A."/>
            <person name="Mondo S."/>
            <person name="Pangilinan J."/>
            <person name="Riley R."/>
            <person name="Salamov A."/>
            <person name="Simmons B.A."/>
            <person name="Magnuson J.K."/>
            <person name="Henrissat B."/>
            <person name="Mortensen U.H."/>
            <person name="Larsen T.O."/>
            <person name="De vries R.P."/>
            <person name="Grigoriev I.V."/>
            <person name="Machida M."/>
            <person name="Baker S.E."/>
            <person name="Andersen M.R."/>
        </authorList>
    </citation>
    <scope>NUCLEOTIDE SEQUENCE [LARGE SCALE GENOMIC DNA]</scope>
    <source>
        <strain evidence="2 3">CBS 117618</strain>
    </source>
</reference>
<feature type="compositionally biased region" description="Polar residues" evidence="1">
    <location>
        <begin position="1"/>
        <end position="10"/>
    </location>
</feature>